<accession>A0A6P0DGL7</accession>
<dbReference type="Gene3D" id="1.10.8.60">
    <property type="match status" value="1"/>
</dbReference>
<dbReference type="GO" id="GO:0006508">
    <property type="term" value="P:proteolysis"/>
    <property type="evidence" value="ECO:0007669"/>
    <property type="project" value="InterPro"/>
</dbReference>
<dbReference type="GO" id="GO:0016887">
    <property type="term" value="F:ATP hydrolysis activity"/>
    <property type="evidence" value="ECO:0007669"/>
    <property type="project" value="InterPro"/>
</dbReference>
<dbReference type="PANTHER" id="PTHR23076">
    <property type="entry name" value="METALLOPROTEASE M41 FTSH"/>
    <property type="match status" value="1"/>
</dbReference>
<dbReference type="SUPFAM" id="SSF52540">
    <property type="entry name" value="P-loop containing nucleoside triphosphate hydrolases"/>
    <property type="match status" value="1"/>
</dbReference>
<feature type="domain" description="AAA+ ATPase" evidence="2">
    <location>
        <begin position="244"/>
        <end position="386"/>
    </location>
</feature>
<name>A0A6P0DGL7_RHILE</name>
<evidence type="ECO:0000259" key="2">
    <source>
        <dbReference type="SMART" id="SM00382"/>
    </source>
</evidence>
<dbReference type="Gene3D" id="1.20.58.760">
    <property type="entry name" value="Peptidase M41"/>
    <property type="match status" value="1"/>
</dbReference>
<dbReference type="SUPFAM" id="SSF140990">
    <property type="entry name" value="FtsH protease domain-like"/>
    <property type="match status" value="1"/>
</dbReference>
<dbReference type="GO" id="GO:0005886">
    <property type="term" value="C:plasma membrane"/>
    <property type="evidence" value="ECO:0007669"/>
    <property type="project" value="TreeGrafter"/>
</dbReference>
<dbReference type="Proteomes" id="UP000471409">
    <property type="component" value="Unassembled WGS sequence"/>
</dbReference>
<evidence type="ECO:0000313" key="3">
    <source>
        <dbReference type="EMBL" id="NEK52214.1"/>
    </source>
</evidence>
<dbReference type="GO" id="GO:0004176">
    <property type="term" value="F:ATP-dependent peptidase activity"/>
    <property type="evidence" value="ECO:0007669"/>
    <property type="project" value="InterPro"/>
</dbReference>
<dbReference type="InterPro" id="IPR037219">
    <property type="entry name" value="Peptidase_M41-like"/>
</dbReference>
<comment type="caution">
    <text evidence="3">The sequence shown here is derived from an EMBL/GenBank/DDBJ whole genome shotgun (WGS) entry which is preliminary data.</text>
</comment>
<dbReference type="InterPro" id="IPR003593">
    <property type="entry name" value="AAA+_ATPase"/>
</dbReference>
<dbReference type="Pfam" id="PF00004">
    <property type="entry name" value="AAA"/>
    <property type="match status" value="1"/>
</dbReference>
<evidence type="ECO:0000313" key="4">
    <source>
        <dbReference type="Proteomes" id="UP000471409"/>
    </source>
</evidence>
<proteinExistence type="predicted"/>
<dbReference type="Gene3D" id="3.40.50.300">
    <property type="entry name" value="P-loop containing nucleotide triphosphate hydrolases"/>
    <property type="match status" value="1"/>
</dbReference>
<dbReference type="InterPro" id="IPR027417">
    <property type="entry name" value="P-loop_NTPase"/>
</dbReference>
<dbReference type="PANTHER" id="PTHR23076:SF97">
    <property type="entry name" value="ATP-DEPENDENT ZINC METALLOPROTEASE YME1L1"/>
    <property type="match status" value="1"/>
</dbReference>
<reference evidence="3 4" key="1">
    <citation type="submission" date="2020-01" db="EMBL/GenBank/DDBJ databases">
        <title>Rhizobium genotypes associated with high levels of biological nitrogen fixation by grain legumes in a temperate-maritime cropping system.</title>
        <authorList>
            <person name="Maluk M."/>
            <person name="Francesc Ferrando Molina F."/>
            <person name="Lopez Del Egido L."/>
            <person name="Lafos M."/>
            <person name="Langarica-Fuentes A."/>
            <person name="Gebre Yohannes G."/>
            <person name="Young M.W."/>
            <person name="Martin P."/>
            <person name="Gantlett R."/>
            <person name="Kenicer G."/>
            <person name="Hawes C."/>
            <person name="Begg G.S."/>
            <person name="Quilliam R.S."/>
            <person name="Squire G.R."/>
            <person name="Poole P.S."/>
            <person name="Young P.W."/>
            <person name="Iannetta P.M."/>
            <person name="James E.K."/>
        </authorList>
    </citation>
    <scope>NUCLEOTIDE SEQUENCE [LARGE SCALE GENOMIC DNA]</scope>
    <source>
        <strain evidence="3 4">JHI944</strain>
    </source>
</reference>
<protein>
    <submittedName>
        <fullName evidence="3">AAA family ATPase</fullName>
    </submittedName>
</protein>
<dbReference type="Pfam" id="PF01434">
    <property type="entry name" value="Peptidase_M41"/>
    <property type="match status" value="1"/>
</dbReference>
<gene>
    <name evidence="3" type="ORF">GUK36_22575</name>
</gene>
<feature type="region of interest" description="Disordered" evidence="1">
    <location>
        <begin position="191"/>
        <end position="211"/>
    </location>
</feature>
<dbReference type="SMART" id="SM00382">
    <property type="entry name" value="AAA"/>
    <property type="match status" value="1"/>
</dbReference>
<dbReference type="AlphaFoldDB" id="A0A6P0DGL7"/>
<evidence type="ECO:0000256" key="1">
    <source>
        <dbReference type="SAM" id="MobiDB-lite"/>
    </source>
</evidence>
<dbReference type="GO" id="GO:0004222">
    <property type="term" value="F:metalloendopeptidase activity"/>
    <property type="evidence" value="ECO:0007669"/>
    <property type="project" value="InterPro"/>
</dbReference>
<dbReference type="InterPro" id="IPR000642">
    <property type="entry name" value="Peptidase_M41"/>
</dbReference>
<dbReference type="GO" id="GO:0005524">
    <property type="term" value="F:ATP binding"/>
    <property type="evidence" value="ECO:0007669"/>
    <property type="project" value="InterPro"/>
</dbReference>
<dbReference type="GO" id="GO:0030163">
    <property type="term" value="P:protein catabolic process"/>
    <property type="evidence" value="ECO:0007669"/>
    <property type="project" value="TreeGrafter"/>
</dbReference>
<dbReference type="CDD" id="cd19481">
    <property type="entry name" value="RecA-like_protease"/>
    <property type="match status" value="1"/>
</dbReference>
<sequence>MAKKSRPDFERTVARIHIDHIVAGLGDAPRGIHLVVVPPTTDAGIWEDEAFVVLRDIASARGLDVQDFVDDVDNDVGLSVSKLKPGYGIDVGLSAAGSNAFLIFANASDTDHPSVALADSVIRVDFKADLVVEGAARVGRVISRDEAEVLILLPWRRRRFAMLSPRPIAETLRLHVEVTEAEAMAEAKEAAAKTKTKTKGSPRNIPDVRPLEELHGYGPAKDWALELKRDIEDWRAGRIDWTDVDGAALLSGPPGCGKTTFASALAKSIDAHLVVGGYAAWISNGEGHQGDLIRGMRASFDEARAHAPSVILIDECDAFLQRGSIGHAKSDEWMRGVVNSLLECMDGALEREGVVVIGAANDVTGIDQALRRSGRLDRHIELSLPTAEDRVAILEQHLGVQLPTLSVVPDRSAGMSGADLERVAREARRLARRDGVTVNIKHVLKSMPPRERRSRDEIHALAIHEAAHAVVAAALGFECLEVIIAKDRGTDDAIAGVAIIRHREGHHDVNWFMDRLAQLLAGVAAERTIFGSHAEGCVADLAEASNVAAYMLTSLGMGETLVSDGHRDAVSLVQARSYDPLLRRRIEDVLQDQLDRARTILEEHWSAFDEVIQLLRLRGRIDGAEVHEAVNAYRQQQQLSLAI</sequence>
<dbReference type="RefSeq" id="WP_164000027.1">
    <property type="nucleotide sequence ID" value="NZ_WXXP01000010.1"/>
</dbReference>
<organism evidence="3 4">
    <name type="scientific">Rhizobium leguminosarum</name>
    <dbReference type="NCBI Taxonomy" id="384"/>
    <lineage>
        <taxon>Bacteria</taxon>
        <taxon>Pseudomonadati</taxon>
        <taxon>Pseudomonadota</taxon>
        <taxon>Alphaproteobacteria</taxon>
        <taxon>Hyphomicrobiales</taxon>
        <taxon>Rhizobiaceae</taxon>
        <taxon>Rhizobium/Agrobacterium group</taxon>
        <taxon>Rhizobium</taxon>
    </lineage>
</organism>
<dbReference type="InterPro" id="IPR003959">
    <property type="entry name" value="ATPase_AAA_core"/>
</dbReference>
<dbReference type="EMBL" id="WXXP01000010">
    <property type="protein sequence ID" value="NEK52214.1"/>
    <property type="molecule type" value="Genomic_DNA"/>
</dbReference>